<evidence type="ECO:0000313" key="2">
    <source>
        <dbReference type="EMBL" id="KEF53894.1"/>
    </source>
</evidence>
<dbReference type="InterPro" id="IPR011009">
    <property type="entry name" value="Kinase-like_dom_sf"/>
</dbReference>
<name>A0A072P1A1_9EURO</name>
<dbReference type="RefSeq" id="XP_013256484.1">
    <property type="nucleotide sequence ID" value="XM_013401030.1"/>
</dbReference>
<protein>
    <recommendedName>
        <fullName evidence="1">Protein kinase domain-containing protein</fullName>
    </recommendedName>
</protein>
<evidence type="ECO:0000313" key="3">
    <source>
        <dbReference type="Proteomes" id="UP000027920"/>
    </source>
</evidence>
<dbReference type="InterPro" id="IPR008271">
    <property type="entry name" value="Ser/Thr_kinase_AS"/>
</dbReference>
<keyword evidence="3" id="KW-1185">Reference proteome</keyword>
<dbReference type="SUPFAM" id="SSF56112">
    <property type="entry name" value="Protein kinase-like (PK-like)"/>
    <property type="match status" value="1"/>
</dbReference>
<dbReference type="GO" id="GO:0005524">
    <property type="term" value="F:ATP binding"/>
    <property type="evidence" value="ECO:0007669"/>
    <property type="project" value="InterPro"/>
</dbReference>
<reference evidence="2 3" key="1">
    <citation type="submission" date="2013-03" db="EMBL/GenBank/DDBJ databases">
        <title>The Genome Sequence of Exophiala aquamarina CBS 119918.</title>
        <authorList>
            <consortium name="The Broad Institute Genomics Platform"/>
            <person name="Cuomo C."/>
            <person name="de Hoog S."/>
            <person name="Gorbushina A."/>
            <person name="Walker B."/>
            <person name="Young S.K."/>
            <person name="Zeng Q."/>
            <person name="Gargeya S."/>
            <person name="Fitzgerald M."/>
            <person name="Haas B."/>
            <person name="Abouelleil A."/>
            <person name="Allen A.W."/>
            <person name="Alvarado L."/>
            <person name="Arachchi H.M."/>
            <person name="Berlin A.M."/>
            <person name="Chapman S.B."/>
            <person name="Gainer-Dewar J."/>
            <person name="Goldberg J."/>
            <person name="Griggs A."/>
            <person name="Gujja S."/>
            <person name="Hansen M."/>
            <person name="Howarth C."/>
            <person name="Imamovic A."/>
            <person name="Ireland A."/>
            <person name="Larimer J."/>
            <person name="McCowan C."/>
            <person name="Murphy C."/>
            <person name="Pearson M."/>
            <person name="Poon T.W."/>
            <person name="Priest M."/>
            <person name="Roberts A."/>
            <person name="Saif S."/>
            <person name="Shea T."/>
            <person name="Sisk P."/>
            <person name="Sykes S."/>
            <person name="Wortman J."/>
            <person name="Nusbaum C."/>
            <person name="Birren B."/>
        </authorList>
    </citation>
    <scope>NUCLEOTIDE SEQUENCE [LARGE SCALE GENOMIC DNA]</scope>
    <source>
        <strain evidence="2 3">CBS 119918</strain>
    </source>
</reference>
<accession>A0A072P1A1</accession>
<gene>
    <name evidence="2" type="ORF">A1O9_10296</name>
</gene>
<dbReference type="PROSITE" id="PS00108">
    <property type="entry name" value="PROTEIN_KINASE_ST"/>
    <property type="match status" value="1"/>
</dbReference>
<dbReference type="HOGENOM" id="CLU_2596516_0_0_1"/>
<dbReference type="OrthoDB" id="5400920at2759"/>
<feature type="domain" description="Protein kinase" evidence="1">
    <location>
        <begin position="1"/>
        <end position="80"/>
    </location>
</feature>
<dbReference type="Gene3D" id="1.10.510.10">
    <property type="entry name" value="Transferase(Phosphotransferase) domain 1"/>
    <property type="match status" value="1"/>
</dbReference>
<feature type="non-terminal residue" evidence="2">
    <location>
        <position position="1"/>
    </location>
</feature>
<dbReference type="GO" id="GO:0004672">
    <property type="term" value="F:protein kinase activity"/>
    <property type="evidence" value="ECO:0007669"/>
    <property type="project" value="InterPro"/>
</dbReference>
<dbReference type="VEuPathDB" id="FungiDB:A1O9_10296"/>
<dbReference type="EMBL" id="AMGV01000012">
    <property type="protein sequence ID" value="KEF53894.1"/>
    <property type="molecule type" value="Genomic_DNA"/>
</dbReference>
<sequence length="80" mass="9218">FFRCLTTALSYLYNQNIRHKDIKPKNILVKSSKALFIDFRLSLDYTDLTRSTTKGLTARILRYYAPKVASSSPRNKSSNV</sequence>
<dbReference type="Proteomes" id="UP000027920">
    <property type="component" value="Unassembled WGS sequence"/>
</dbReference>
<comment type="caution">
    <text evidence="2">The sequence shown here is derived from an EMBL/GenBank/DDBJ whole genome shotgun (WGS) entry which is preliminary data.</text>
</comment>
<evidence type="ECO:0000259" key="1">
    <source>
        <dbReference type="PROSITE" id="PS50011"/>
    </source>
</evidence>
<organism evidence="2 3">
    <name type="scientific">Exophiala aquamarina CBS 119918</name>
    <dbReference type="NCBI Taxonomy" id="1182545"/>
    <lineage>
        <taxon>Eukaryota</taxon>
        <taxon>Fungi</taxon>
        <taxon>Dikarya</taxon>
        <taxon>Ascomycota</taxon>
        <taxon>Pezizomycotina</taxon>
        <taxon>Eurotiomycetes</taxon>
        <taxon>Chaetothyriomycetidae</taxon>
        <taxon>Chaetothyriales</taxon>
        <taxon>Herpotrichiellaceae</taxon>
        <taxon>Exophiala</taxon>
    </lineage>
</organism>
<dbReference type="PROSITE" id="PS50011">
    <property type="entry name" value="PROTEIN_KINASE_DOM"/>
    <property type="match status" value="1"/>
</dbReference>
<dbReference type="InterPro" id="IPR000719">
    <property type="entry name" value="Prot_kinase_dom"/>
</dbReference>
<proteinExistence type="predicted"/>
<dbReference type="AlphaFoldDB" id="A0A072P1A1"/>
<dbReference type="GeneID" id="25285200"/>
<dbReference type="Pfam" id="PF00069">
    <property type="entry name" value="Pkinase"/>
    <property type="match status" value="1"/>
</dbReference>